<feature type="non-terminal residue" evidence="1">
    <location>
        <position position="1"/>
    </location>
</feature>
<dbReference type="Proteomes" id="UP001157502">
    <property type="component" value="Chromosome 6"/>
</dbReference>
<organism evidence="1 2">
    <name type="scientific">Dallia pectoralis</name>
    <name type="common">Alaska blackfish</name>
    <dbReference type="NCBI Taxonomy" id="75939"/>
    <lineage>
        <taxon>Eukaryota</taxon>
        <taxon>Metazoa</taxon>
        <taxon>Chordata</taxon>
        <taxon>Craniata</taxon>
        <taxon>Vertebrata</taxon>
        <taxon>Euteleostomi</taxon>
        <taxon>Actinopterygii</taxon>
        <taxon>Neopterygii</taxon>
        <taxon>Teleostei</taxon>
        <taxon>Protacanthopterygii</taxon>
        <taxon>Esociformes</taxon>
        <taxon>Umbridae</taxon>
        <taxon>Dallia</taxon>
    </lineage>
</organism>
<dbReference type="EMBL" id="CM055733">
    <property type="protein sequence ID" value="KAJ8010664.1"/>
    <property type="molecule type" value="Genomic_DNA"/>
</dbReference>
<feature type="non-terminal residue" evidence="1">
    <location>
        <position position="635"/>
    </location>
</feature>
<reference evidence="1" key="1">
    <citation type="submission" date="2021-05" db="EMBL/GenBank/DDBJ databases">
        <authorList>
            <person name="Pan Q."/>
            <person name="Jouanno E."/>
            <person name="Zahm M."/>
            <person name="Klopp C."/>
            <person name="Cabau C."/>
            <person name="Louis A."/>
            <person name="Berthelot C."/>
            <person name="Parey E."/>
            <person name="Roest Crollius H."/>
            <person name="Montfort J."/>
            <person name="Robinson-Rechavi M."/>
            <person name="Bouchez O."/>
            <person name="Lampietro C."/>
            <person name="Lopez Roques C."/>
            <person name="Donnadieu C."/>
            <person name="Postlethwait J."/>
            <person name="Bobe J."/>
            <person name="Dillon D."/>
            <person name="Chandos A."/>
            <person name="von Hippel F."/>
            <person name="Guiguen Y."/>
        </authorList>
    </citation>
    <scope>NUCLEOTIDE SEQUENCE</scope>
    <source>
        <strain evidence="1">YG-Jan2019</strain>
    </source>
</reference>
<comment type="caution">
    <text evidence="1">The sequence shown here is derived from an EMBL/GenBank/DDBJ whole genome shotgun (WGS) entry which is preliminary data.</text>
</comment>
<evidence type="ECO:0000313" key="2">
    <source>
        <dbReference type="Proteomes" id="UP001157502"/>
    </source>
</evidence>
<keyword evidence="2" id="KW-1185">Reference proteome</keyword>
<evidence type="ECO:0000313" key="1">
    <source>
        <dbReference type="EMBL" id="KAJ8010664.1"/>
    </source>
</evidence>
<sequence length="635" mass="68732">CRPQEEVEGFFSPPEEQWFCESPRLEGDARRSQLLEGGACWSPRPEVENCRSPRPEDGVACRSPRPDGEACRSPRPDGEACRSPRPDGEACRSPRPEDGEACRSPRPEDGEACLSPRPEDGEACRSPRPEDGEACRSPRPEDGEACRSPRPEDGEACRSPRPEDGEACRSPRPEDGEACRSPRPEDGEACRSPRPEDGVACRSPRPEDGVACRSPRPEHGVACRSPRPEHGVACRSPRPDGEACRSPRPDGEVCRSPRLDGDEPKDSLSGAETAQVIQVTVTLTEGPESPQRSATITRVSLVTSQSPPSPENGDQQELEISNSLLPGKEERPEKESAVNVGDEESEESKITLAVHTKEIFSDPSEETTQEVPVDKVEPMDVTAVEMAPSMLEQASLEAGAEENVLEQPTEGGPDAVAEKEVRKSPKELQDQEKELTLTTFDGGEDVAQTVSEEVDVLPSSVLSVEEIINTELGSLPGLLDLEDTVEMDTTPASDHSSLDFGSQRAEDIPTQASFGMSPELSVMLSQSPFSTEASPREASPPGVQVQNPARSRSGYSASVPITTTTFIPLTPKIGMGKPAISKRKFSPGRPRVKQGAWSNPRAASPPSWSQQEPSEGGWDSPKTRHLQEAPVWSMR</sequence>
<name>A0ACC2H3U8_DALPE</name>
<accession>A0ACC2H3U8</accession>
<proteinExistence type="predicted"/>
<gene>
    <name evidence="1" type="ORF">DPEC_G00077460</name>
</gene>
<protein>
    <submittedName>
        <fullName evidence="1">Uncharacterized protein</fullName>
    </submittedName>
</protein>